<accession>A0A8S1BTU6</accession>
<keyword evidence="2" id="KW-1185">Reference proteome</keyword>
<dbReference type="EMBL" id="CADEBC010000753">
    <property type="protein sequence ID" value="CAB3260505.1"/>
    <property type="molecule type" value="Genomic_DNA"/>
</dbReference>
<dbReference type="AlphaFoldDB" id="A0A8S1BTU6"/>
<name>A0A8S1BTU6_ARCPL</name>
<evidence type="ECO:0000313" key="1">
    <source>
        <dbReference type="EMBL" id="CAB3260505.1"/>
    </source>
</evidence>
<reference evidence="1 2" key="1">
    <citation type="submission" date="2020-04" db="EMBL/GenBank/DDBJ databases">
        <authorList>
            <person name="Wallbank WR R."/>
            <person name="Pardo Diaz C."/>
            <person name="Kozak K."/>
            <person name="Martin S."/>
            <person name="Jiggins C."/>
            <person name="Moest M."/>
            <person name="Warren A I."/>
            <person name="Byers J.R.P. K."/>
            <person name="Montejo-Kovacevich G."/>
            <person name="Yen C E."/>
        </authorList>
    </citation>
    <scope>NUCLEOTIDE SEQUENCE [LARGE SCALE GENOMIC DNA]</scope>
</reference>
<comment type="caution">
    <text evidence="1">The sequence shown here is derived from an EMBL/GenBank/DDBJ whole genome shotgun (WGS) entry which is preliminary data.</text>
</comment>
<dbReference type="OrthoDB" id="7490542at2759"/>
<gene>
    <name evidence="1" type="ORF">APLA_LOCUS17478</name>
</gene>
<protein>
    <submittedName>
        <fullName evidence="1">Uncharacterized protein</fullName>
    </submittedName>
</protein>
<evidence type="ECO:0000313" key="2">
    <source>
        <dbReference type="Proteomes" id="UP000494106"/>
    </source>
</evidence>
<organism evidence="1 2">
    <name type="scientific">Arctia plantaginis</name>
    <name type="common">Wood tiger moth</name>
    <name type="synonym">Phalaena plantaginis</name>
    <dbReference type="NCBI Taxonomy" id="874455"/>
    <lineage>
        <taxon>Eukaryota</taxon>
        <taxon>Metazoa</taxon>
        <taxon>Ecdysozoa</taxon>
        <taxon>Arthropoda</taxon>
        <taxon>Hexapoda</taxon>
        <taxon>Insecta</taxon>
        <taxon>Pterygota</taxon>
        <taxon>Neoptera</taxon>
        <taxon>Endopterygota</taxon>
        <taxon>Lepidoptera</taxon>
        <taxon>Glossata</taxon>
        <taxon>Ditrysia</taxon>
        <taxon>Noctuoidea</taxon>
        <taxon>Erebidae</taxon>
        <taxon>Arctiinae</taxon>
        <taxon>Arctia</taxon>
    </lineage>
</organism>
<proteinExistence type="predicted"/>
<dbReference type="Proteomes" id="UP000494106">
    <property type="component" value="Unassembled WGS sequence"/>
</dbReference>
<sequence>MSILDIFKTVPVAYFNAAFLSHSRLIIDTNMWFGEKAPGLGFAPLPLAGSIPPLANAPVVTAASSQYFERTFNRLVVPPVVAPVASVVPPPLAPVIPLPSRAYSIC</sequence>